<dbReference type="PROSITE" id="PS50088">
    <property type="entry name" value="ANK_REPEAT"/>
    <property type="match status" value="1"/>
</dbReference>
<dbReference type="EMBL" id="JARVKM010000017">
    <property type="protein sequence ID" value="KAK9778133.1"/>
    <property type="molecule type" value="Genomic_DNA"/>
</dbReference>
<dbReference type="InterPro" id="IPR002110">
    <property type="entry name" value="Ankyrin_rpt"/>
</dbReference>
<keyword evidence="3" id="KW-1185">Reference proteome</keyword>
<reference evidence="2 3" key="1">
    <citation type="submission" date="2024-02" db="EMBL/GenBank/DDBJ databases">
        <title>First draft genome assembly of two strains of Seiridium cardinale.</title>
        <authorList>
            <person name="Emiliani G."/>
            <person name="Scali E."/>
        </authorList>
    </citation>
    <scope>NUCLEOTIDE SEQUENCE [LARGE SCALE GENOMIC DNA]</scope>
    <source>
        <strain evidence="2 3">BM-138-000479</strain>
    </source>
</reference>
<keyword evidence="1" id="KW-0040">ANK repeat</keyword>
<evidence type="ECO:0000313" key="3">
    <source>
        <dbReference type="Proteomes" id="UP001465668"/>
    </source>
</evidence>
<dbReference type="Proteomes" id="UP001465668">
    <property type="component" value="Unassembled WGS sequence"/>
</dbReference>
<name>A0ABR2XWE5_9PEZI</name>
<dbReference type="Gene3D" id="1.25.40.20">
    <property type="entry name" value="Ankyrin repeat-containing domain"/>
    <property type="match status" value="1"/>
</dbReference>
<sequence>MYYAAFYGYIDFMQLLIDNGVDFNKQRDDEQGSPRRIDLACWTGNADAFKLILTKEKGPFGVPTIVAAMLDNKSPVLELVIETEGPPMVLDVAAAFKAQPTAYGTLLEVSASEGHPEALKILLGVGMPANEKLCQGINGINKAWTPMMFAHASLNPSCREVEEILQSLGVNRVDMLQAPGKDWFESGYYPSRSTLMESQMPVQISFREQNPHWAKSEADAITVNYRSCDRDVSL</sequence>
<gene>
    <name evidence="2" type="ORF">SCAR479_05103</name>
</gene>
<organism evidence="2 3">
    <name type="scientific">Seiridium cardinale</name>
    <dbReference type="NCBI Taxonomy" id="138064"/>
    <lineage>
        <taxon>Eukaryota</taxon>
        <taxon>Fungi</taxon>
        <taxon>Dikarya</taxon>
        <taxon>Ascomycota</taxon>
        <taxon>Pezizomycotina</taxon>
        <taxon>Sordariomycetes</taxon>
        <taxon>Xylariomycetidae</taxon>
        <taxon>Amphisphaeriales</taxon>
        <taxon>Sporocadaceae</taxon>
        <taxon>Seiridium</taxon>
    </lineage>
</organism>
<evidence type="ECO:0000256" key="1">
    <source>
        <dbReference type="PROSITE-ProRule" id="PRU00023"/>
    </source>
</evidence>
<protein>
    <submittedName>
        <fullName evidence="2">Uncharacterized protein</fullName>
    </submittedName>
</protein>
<dbReference type="InterPro" id="IPR036770">
    <property type="entry name" value="Ankyrin_rpt-contain_sf"/>
</dbReference>
<accession>A0ABR2XWE5</accession>
<feature type="repeat" description="ANK" evidence="1">
    <location>
        <begin position="1"/>
        <end position="28"/>
    </location>
</feature>
<evidence type="ECO:0000313" key="2">
    <source>
        <dbReference type="EMBL" id="KAK9778133.1"/>
    </source>
</evidence>
<dbReference type="SUPFAM" id="SSF140860">
    <property type="entry name" value="Pseudo ankyrin repeat-like"/>
    <property type="match status" value="1"/>
</dbReference>
<comment type="caution">
    <text evidence="2">The sequence shown here is derived from an EMBL/GenBank/DDBJ whole genome shotgun (WGS) entry which is preliminary data.</text>
</comment>
<proteinExistence type="predicted"/>